<evidence type="ECO:0000256" key="3">
    <source>
        <dbReference type="ARBA" id="ARBA00022723"/>
    </source>
</evidence>
<reference evidence="9" key="1">
    <citation type="submission" date="2017-09" db="EMBL/GenBank/DDBJ databases">
        <title>Contemporary evolution of a Lepidopteran species, Heliothis virescens, in response to modern agricultural practices.</title>
        <authorList>
            <person name="Fritz M.L."/>
            <person name="Deyonke A.M."/>
            <person name="Papanicolaou A."/>
            <person name="Micinski S."/>
            <person name="Westbrook J."/>
            <person name="Gould F."/>
        </authorList>
    </citation>
    <scope>NUCLEOTIDE SEQUENCE [LARGE SCALE GENOMIC DNA]</scope>
    <source>
        <strain evidence="9">HvINT-</strain>
        <tissue evidence="9">Whole body</tissue>
    </source>
</reference>
<feature type="domain" description="Exonuclease" evidence="8">
    <location>
        <begin position="6"/>
        <end position="248"/>
    </location>
</feature>
<dbReference type="Gene3D" id="3.30.420.10">
    <property type="entry name" value="Ribonuclease H-like superfamily/Ribonuclease H"/>
    <property type="match status" value="1"/>
</dbReference>
<protein>
    <recommendedName>
        <fullName evidence="8">Exonuclease domain-containing protein</fullName>
    </recommendedName>
</protein>
<comment type="caution">
    <text evidence="9">The sequence shown here is derived from an EMBL/GenBank/DDBJ whole genome shotgun (WGS) entry which is preliminary data.</text>
</comment>
<evidence type="ECO:0000256" key="1">
    <source>
        <dbReference type="ARBA" id="ARBA00001946"/>
    </source>
</evidence>
<dbReference type="GO" id="GO:0003676">
    <property type="term" value="F:nucleic acid binding"/>
    <property type="evidence" value="ECO:0007669"/>
    <property type="project" value="InterPro"/>
</dbReference>
<evidence type="ECO:0000256" key="5">
    <source>
        <dbReference type="ARBA" id="ARBA00022839"/>
    </source>
</evidence>
<evidence type="ECO:0000259" key="8">
    <source>
        <dbReference type="SMART" id="SM00479"/>
    </source>
</evidence>
<dbReference type="STRING" id="7102.A0A2A4J5V7"/>
<keyword evidence="3" id="KW-0479">Metal-binding</keyword>
<name>A0A2A4J5V7_HELVI</name>
<evidence type="ECO:0000256" key="7">
    <source>
        <dbReference type="ARBA" id="ARBA00025769"/>
    </source>
</evidence>
<dbReference type="InterPro" id="IPR012337">
    <property type="entry name" value="RNaseH-like_sf"/>
</dbReference>
<dbReference type="SMART" id="SM00479">
    <property type="entry name" value="EXOIII"/>
    <property type="match status" value="1"/>
</dbReference>
<keyword evidence="5" id="KW-0269">Exonuclease</keyword>
<dbReference type="AlphaFoldDB" id="A0A2A4J5V7"/>
<dbReference type="PANTHER" id="PTHR13058:SF19">
    <property type="entry name" value="LD40940P"/>
    <property type="match status" value="1"/>
</dbReference>
<gene>
    <name evidence="9" type="ORF">B5V51_7190</name>
</gene>
<dbReference type="InterPro" id="IPR036397">
    <property type="entry name" value="RNaseH_sf"/>
</dbReference>
<dbReference type="EMBL" id="NWSH01003179">
    <property type="protein sequence ID" value="PCG66820.1"/>
    <property type="molecule type" value="Genomic_DNA"/>
</dbReference>
<dbReference type="InterPro" id="IPR040393">
    <property type="entry name" value="TREX1/2"/>
</dbReference>
<keyword evidence="2" id="KW-0540">Nuclease</keyword>
<dbReference type="GO" id="GO:0046872">
    <property type="term" value="F:metal ion binding"/>
    <property type="evidence" value="ECO:0007669"/>
    <property type="project" value="UniProtKB-KW"/>
</dbReference>
<proteinExistence type="inferred from homology"/>
<sequence>MGKIATYLFLDVQSTGYPGSTHGEVRITELCMIAVKKLDVKKSKDEPRIQYKFRLCFNPEKRVEEQISQQNGLTQAVLKSEAKFNNDVYSGINSFIKCLMKPVCMIAHNAFKLHFPLLKYHINKMQAALPDDLLCTDSIYCFYDIFNTEIYTEPRENTEENCNKAEENESFNSGARKSDEDQIKRHMKGQSYENLVQSVFYEVAPKELYNLSHVYRSVTTGNLGKYSAENNCRMIMKIAIENSDRFIEWVELNHCPFSQVPITAM</sequence>
<keyword evidence="6" id="KW-0460">Magnesium</keyword>
<evidence type="ECO:0000256" key="4">
    <source>
        <dbReference type="ARBA" id="ARBA00022801"/>
    </source>
</evidence>
<dbReference type="GO" id="GO:0005737">
    <property type="term" value="C:cytoplasm"/>
    <property type="evidence" value="ECO:0007669"/>
    <property type="project" value="TreeGrafter"/>
</dbReference>
<dbReference type="PANTHER" id="PTHR13058">
    <property type="entry name" value="THREE PRIME REPAIR EXONUCLEASE 1, 2"/>
    <property type="match status" value="1"/>
</dbReference>
<comment type="similarity">
    <text evidence="7">Belongs to the exonuclease superfamily. TREX family.</text>
</comment>
<organism evidence="9">
    <name type="scientific">Heliothis virescens</name>
    <name type="common">Tobacco budworm moth</name>
    <dbReference type="NCBI Taxonomy" id="7102"/>
    <lineage>
        <taxon>Eukaryota</taxon>
        <taxon>Metazoa</taxon>
        <taxon>Ecdysozoa</taxon>
        <taxon>Arthropoda</taxon>
        <taxon>Hexapoda</taxon>
        <taxon>Insecta</taxon>
        <taxon>Pterygota</taxon>
        <taxon>Neoptera</taxon>
        <taxon>Endopterygota</taxon>
        <taxon>Lepidoptera</taxon>
        <taxon>Glossata</taxon>
        <taxon>Ditrysia</taxon>
        <taxon>Noctuoidea</taxon>
        <taxon>Noctuidae</taxon>
        <taxon>Heliothinae</taxon>
        <taxon>Heliothis</taxon>
    </lineage>
</organism>
<evidence type="ECO:0000256" key="2">
    <source>
        <dbReference type="ARBA" id="ARBA00022722"/>
    </source>
</evidence>
<dbReference type="InterPro" id="IPR013520">
    <property type="entry name" value="Ribonucl_H"/>
</dbReference>
<keyword evidence="4" id="KW-0378">Hydrolase</keyword>
<dbReference type="SUPFAM" id="SSF53098">
    <property type="entry name" value="Ribonuclease H-like"/>
    <property type="match status" value="1"/>
</dbReference>
<comment type="cofactor">
    <cofactor evidence="1">
        <name>Mg(2+)</name>
        <dbReference type="ChEBI" id="CHEBI:18420"/>
    </cofactor>
</comment>
<evidence type="ECO:0000256" key="6">
    <source>
        <dbReference type="ARBA" id="ARBA00022842"/>
    </source>
</evidence>
<dbReference type="GO" id="GO:0006308">
    <property type="term" value="P:DNA catabolic process"/>
    <property type="evidence" value="ECO:0007669"/>
    <property type="project" value="TreeGrafter"/>
</dbReference>
<evidence type="ECO:0000313" key="9">
    <source>
        <dbReference type="EMBL" id="PCG66820.1"/>
    </source>
</evidence>
<accession>A0A2A4J5V7</accession>
<dbReference type="GO" id="GO:0008296">
    <property type="term" value="F:3'-5'-DNA exonuclease activity"/>
    <property type="evidence" value="ECO:0007669"/>
    <property type="project" value="TreeGrafter"/>
</dbReference>